<evidence type="ECO:0000313" key="3">
    <source>
        <dbReference type="Proteomes" id="UP000652761"/>
    </source>
</evidence>
<reference evidence="2" key="1">
    <citation type="submission" date="2017-07" db="EMBL/GenBank/DDBJ databases">
        <title>Taro Niue Genome Assembly and Annotation.</title>
        <authorList>
            <person name="Atibalentja N."/>
            <person name="Keating K."/>
            <person name="Fields C.J."/>
        </authorList>
    </citation>
    <scope>NUCLEOTIDE SEQUENCE</scope>
    <source>
        <strain evidence="2">Niue_2</strain>
        <tissue evidence="2">Leaf</tissue>
    </source>
</reference>
<dbReference type="Proteomes" id="UP000652761">
    <property type="component" value="Unassembled WGS sequence"/>
</dbReference>
<feature type="region of interest" description="Disordered" evidence="1">
    <location>
        <begin position="206"/>
        <end position="231"/>
    </location>
</feature>
<dbReference type="EMBL" id="NMUH01005137">
    <property type="protein sequence ID" value="MQM11890.1"/>
    <property type="molecule type" value="Genomic_DNA"/>
</dbReference>
<evidence type="ECO:0000313" key="2">
    <source>
        <dbReference type="EMBL" id="MQM11890.1"/>
    </source>
</evidence>
<evidence type="ECO:0000256" key="1">
    <source>
        <dbReference type="SAM" id="MobiDB-lite"/>
    </source>
</evidence>
<organism evidence="2 3">
    <name type="scientific">Colocasia esculenta</name>
    <name type="common">Wild taro</name>
    <name type="synonym">Arum esculentum</name>
    <dbReference type="NCBI Taxonomy" id="4460"/>
    <lineage>
        <taxon>Eukaryota</taxon>
        <taxon>Viridiplantae</taxon>
        <taxon>Streptophyta</taxon>
        <taxon>Embryophyta</taxon>
        <taxon>Tracheophyta</taxon>
        <taxon>Spermatophyta</taxon>
        <taxon>Magnoliopsida</taxon>
        <taxon>Liliopsida</taxon>
        <taxon>Araceae</taxon>
        <taxon>Aroideae</taxon>
        <taxon>Colocasieae</taxon>
        <taxon>Colocasia</taxon>
    </lineage>
</organism>
<feature type="non-terminal residue" evidence="2">
    <location>
        <position position="231"/>
    </location>
</feature>
<comment type="caution">
    <text evidence="2">The sequence shown here is derived from an EMBL/GenBank/DDBJ whole genome shotgun (WGS) entry which is preliminary data.</text>
</comment>
<name>A0A843X5U8_COLES</name>
<feature type="compositionally biased region" description="Low complexity" evidence="1">
    <location>
        <begin position="210"/>
        <end position="231"/>
    </location>
</feature>
<protein>
    <submittedName>
        <fullName evidence="2">Uncharacterized protein</fullName>
    </submittedName>
</protein>
<accession>A0A843X5U8</accession>
<gene>
    <name evidence="2" type="ORF">Taro_044805</name>
</gene>
<dbReference type="AlphaFoldDB" id="A0A843X5U8"/>
<sequence>MVLQLCVCRCGIGWSPQLFDFFLVERQLDLSSVTARLRGCSCVVGYWPDQPVVRSRVMASFPSDSCFATCREFVVYYSWSRFDSFEEIKSLSRLGHPSRSLKRLSPSLCAHFPNMESFLNPMYNNGENLDTAFYTSQDYQESLPHDLLEETTRPWVATVHASEGHHHDDGGSSHIHPPQLDDQAAQLLRLIPQLDQSQIQTLMTALKGKAASSPSPRAGASRPAAATSGPH</sequence>
<keyword evidence="3" id="KW-1185">Reference proteome</keyword>
<proteinExistence type="predicted"/>